<gene>
    <name evidence="2" type="ORF">MNBD_NITROSPINAE05-1373</name>
</gene>
<sequence>METTMKSDQFFKIKLLLGLVLLMVLTRYSAFHTWGLPSATLAIFFVAGVYLRQFIYPALLLTTAGLTDYFSIQAGTSDWCITPAYMFLVPTYLCLWFAGRQFENLHVRVLKEFTHLAFFLLVSSTAAFIISTGSYHLLSGRYDDVPILEQAVGSMKYYPRYIGGAFFYMGIFIASVKVKSYLVDISNRHISSRPN</sequence>
<feature type="transmembrane region" description="Helical" evidence="1">
    <location>
        <begin position="79"/>
        <end position="98"/>
    </location>
</feature>
<keyword evidence="1" id="KW-0472">Membrane</keyword>
<protein>
    <submittedName>
        <fullName evidence="2">Uncharacterized protein</fullName>
    </submittedName>
</protein>
<accession>A0A3B1D2X0</accession>
<dbReference type="EMBL" id="UOGG01000114">
    <property type="protein sequence ID" value="VAX30524.1"/>
    <property type="molecule type" value="Genomic_DNA"/>
</dbReference>
<feature type="transmembrane region" description="Helical" evidence="1">
    <location>
        <begin position="39"/>
        <end position="67"/>
    </location>
</feature>
<name>A0A3B1D2X0_9ZZZZ</name>
<keyword evidence="1" id="KW-1133">Transmembrane helix</keyword>
<feature type="transmembrane region" description="Helical" evidence="1">
    <location>
        <begin position="158"/>
        <end position="176"/>
    </location>
</feature>
<reference evidence="2" key="1">
    <citation type="submission" date="2018-06" db="EMBL/GenBank/DDBJ databases">
        <authorList>
            <person name="Zhirakovskaya E."/>
        </authorList>
    </citation>
    <scope>NUCLEOTIDE SEQUENCE</scope>
</reference>
<evidence type="ECO:0000256" key="1">
    <source>
        <dbReference type="SAM" id="Phobius"/>
    </source>
</evidence>
<evidence type="ECO:0000313" key="2">
    <source>
        <dbReference type="EMBL" id="VAX30524.1"/>
    </source>
</evidence>
<proteinExistence type="predicted"/>
<dbReference type="AlphaFoldDB" id="A0A3B1D2X0"/>
<feature type="transmembrane region" description="Helical" evidence="1">
    <location>
        <begin position="118"/>
        <end position="138"/>
    </location>
</feature>
<organism evidence="2">
    <name type="scientific">hydrothermal vent metagenome</name>
    <dbReference type="NCBI Taxonomy" id="652676"/>
    <lineage>
        <taxon>unclassified sequences</taxon>
        <taxon>metagenomes</taxon>
        <taxon>ecological metagenomes</taxon>
    </lineage>
</organism>
<keyword evidence="1" id="KW-0812">Transmembrane</keyword>